<comment type="caution">
    <text evidence="13">The sequence shown here is derived from an EMBL/GenBank/DDBJ whole genome shotgun (WGS) entry which is preliminary data.</text>
</comment>
<evidence type="ECO:0000256" key="12">
    <source>
        <dbReference type="SAM" id="SignalP"/>
    </source>
</evidence>
<evidence type="ECO:0000256" key="8">
    <source>
        <dbReference type="ARBA" id="ARBA00023277"/>
    </source>
</evidence>
<dbReference type="GO" id="GO:0046556">
    <property type="term" value="F:alpha-L-arabinofuranosidase activity"/>
    <property type="evidence" value="ECO:0007669"/>
    <property type="project" value="UniProtKB-UniRule"/>
</dbReference>
<comment type="function">
    <text evidence="11">Alpha-L-arabinofuranosidase involved in the hydrolysis of xylan, a major structural heterogeneous polysaccharide found in plant biomass representing the second most abundant polysaccharide in the biosphere, after cellulose.</text>
</comment>
<name>A0A8K0WT17_9HYPO</name>
<dbReference type="InterPro" id="IPR005193">
    <property type="entry name" value="GH62_arabinosidase"/>
</dbReference>
<protein>
    <recommendedName>
        <fullName evidence="11">Alpha-L-arabinofuranosidase</fullName>
        <ecNumber evidence="11">3.2.1.55</ecNumber>
    </recommendedName>
</protein>
<keyword evidence="8" id="KW-0119">Carbohydrate metabolism</keyword>
<evidence type="ECO:0000256" key="10">
    <source>
        <dbReference type="ARBA" id="ARBA00023326"/>
    </source>
</evidence>
<dbReference type="Proteomes" id="UP000813444">
    <property type="component" value="Unassembled WGS sequence"/>
</dbReference>
<evidence type="ECO:0000256" key="11">
    <source>
        <dbReference type="RuleBase" id="RU368117"/>
    </source>
</evidence>
<sequence length="539" mass="59961">MRFFKITLLLASATGALSSCPLPATYNWTSTGILAEPKNGIVALRDPTHVMYKGKHLVYATTLGYDRTWGTVVFDPFSDWSQMGSVNQTTLTPYAIAPSLFFFRPKGIWVMAYQWSRTPFSYKTSNDPTDLNGWSSEQVLFTGTITNSATGPMHPALIGDDKSMYLFFCADNGSLYRASMPIGNFPGSFGATSTVVIKDVTRLVFEAVQVYKIAQDKYLLIVEAIGTQGRFFRSFTATSLDGTWTPQASTEANPFAGRLNNNATWTKDVSQGELIRSNPDQTMTIDPCNLQFFYQGSLPDHPEFNLIPYRFVNGRSKEHNMSEGAHIGVAASNSPTHQHSQPQGHVNMKFAMMLSVLGLAAATPINNPTTGTDNTANEGKVFQPEMFYLFTHVAFDTRPVHSAIHLENFFNDTQIEQAGVFRNIPAEATSCTLMWAQAQRRNRIFISKGDGLTHVRRLSGWPEGEVNLNSIVPFDTIGQLGSPEFTFWDTANGARNHIVGSFPCSTELYFKIELSNVDLESLLYFDQDEQNGLYVHYTI</sequence>
<dbReference type="EMBL" id="JAGPNK010000005">
    <property type="protein sequence ID" value="KAH7320706.1"/>
    <property type="molecule type" value="Genomic_DNA"/>
</dbReference>
<proteinExistence type="inferred from homology"/>
<keyword evidence="14" id="KW-1185">Reference proteome</keyword>
<evidence type="ECO:0000256" key="9">
    <source>
        <dbReference type="ARBA" id="ARBA00023295"/>
    </source>
</evidence>
<evidence type="ECO:0000313" key="13">
    <source>
        <dbReference type="EMBL" id="KAH7320706.1"/>
    </source>
</evidence>
<evidence type="ECO:0000256" key="3">
    <source>
        <dbReference type="ARBA" id="ARBA00007396"/>
    </source>
</evidence>
<dbReference type="EC" id="3.2.1.55" evidence="11"/>
<keyword evidence="4 11" id="KW-0964">Secreted</keyword>
<evidence type="ECO:0000256" key="4">
    <source>
        <dbReference type="ARBA" id="ARBA00022525"/>
    </source>
</evidence>
<keyword evidence="6 11" id="KW-0732">Signal</keyword>
<keyword evidence="10" id="KW-0624">Polysaccharide degradation</keyword>
<evidence type="ECO:0000313" key="14">
    <source>
        <dbReference type="Proteomes" id="UP000813444"/>
    </source>
</evidence>
<dbReference type="PROSITE" id="PS51257">
    <property type="entry name" value="PROKAR_LIPOPROTEIN"/>
    <property type="match status" value="1"/>
</dbReference>
<accession>A0A8K0WT17</accession>
<evidence type="ECO:0000256" key="6">
    <source>
        <dbReference type="ARBA" id="ARBA00022729"/>
    </source>
</evidence>
<evidence type="ECO:0000256" key="5">
    <source>
        <dbReference type="ARBA" id="ARBA00022651"/>
    </source>
</evidence>
<keyword evidence="7 11" id="KW-0378">Hydrolase</keyword>
<keyword evidence="9 11" id="KW-0326">Glycosidase</keyword>
<organism evidence="13 14">
    <name type="scientific">Stachybotrys elegans</name>
    <dbReference type="NCBI Taxonomy" id="80388"/>
    <lineage>
        <taxon>Eukaryota</taxon>
        <taxon>Fungi</taxon>
        <taxon>Dikarya</taxon>
        <taxon>Ascomycota</taxon>
        <taxon>Pezizomycotina</taxon>
        <taxon>Sordariomycetes</taxon>
        <taxon>Hypocreomycetidae</taxon>
        <taxon>Hypocreales</taxon>
        <taxon>Stachybotryaceae</taxon>
        <taxon>Stachybotrys</taxon>
    </lineage>
</organism>
<dbReference type="OrthoDB" id="3156236at2759"/>
<gene>
    <name evidence="13" type="ORF">B0I35DRAFT_459467</name>
</gene>
<dbReference type="Gene3D" id="2.115.10.20">
    <property type="entry name" value="Glycosyl hydrolase domain, family 43"/>
    <property type="match status" value="1"/>
</dbReference>
<dbReference type="GO" id="GO:0005576">
    <property type="term" value="C:extracellular region"/>
    <property type="evidence" value="ECO:0007669"/>
    <property type="project" value="UniProtKB-SubCell"/>
</dbReference>
<dbReference type="InterPro" id="IPR023296">
    <property type="entry name" value="Glyco_hydro_beta-prop_sf"/>
</dbReference>
<evidence type="ECO:0000256" key="7">
    <source>
        <dbReference type="ARBA" id="ARBA00022801"/>
    </source>
</evidence>
<dbReference type="PANTHER" id="PTHR40631">
    <property type="entry name" value="ALPHA-L-ARABINOFURANOSIDASE AXHA-2-RELATED"/>
    <property type="match status" value="1"/>
</dbReference>
<feature type="chain" id="PRO_5035418716" description="Alpha-L-arabinofuranosidase" evidence="12">
    <location>
        <begin position="19"/>
        <end position="539"/>
    </location>
</feature>
<evidence type="ECO:0000256" key="1">
    <source>
        <dbReference type="ARBA" id="ARBA00001462"/>
    </source>
</evidence>
<feature type="signal peptide" evidence="12">
    <location>
        <begin position="1"/>
        <end position="18"/>
    </location>
</feature>
<keyword evidence="5" id="KW-0858">Xylan degradation</keyword>
<dbReference type="Pfam" id="PF03664">
    <property type="entry name" value="Glyco_hydro_62"/>
    <property type="match status" value="1"/>
</dbReference>
<dbReference type="PANTHER" id="PTHR40631:SF1">
    <property type="entry name" value="ALPHA-L-ARABINOFURANOSIDASE AXHA-2-RELATED"/>
    <property type="match status" value="1"/>
</dbReference>
<dbReference type="GO" id="GO:0045493">
    <property type="term" value="P:xylan catabolic process"/>
    <property type="evidence" value="ECO:0007669"/>
    <property type="project" value="UniProtKB-UniRule"/>
</dbReference>
<dbReference type="SUPFAM" id="SSF75005">
    <property type="entry name" value="Arabinanase/levansucrase/invertase"/>
    <property type="match status" value="1"/>
</dbReference>
<reference evidence="13" key="1">
    <citation type="journal article" date="2021" name="Nat. Commun.">
        <title>Genetic determinants of endophytism in the Arabidopsis root mycobiome.</title>
        <authorList>
            <person name="Mesny F."/>
            <person name="Miyauchi S."/>
            <person name="Thiergart T."/>
            <person name="Pickel B."/>
            <person name="Atanasova L."/>
            <person name="Karlsson M."/>
            <person name="Huettel B."/>
            <person name="Barry K.W."/>
            <person name="Haridas S."/>
            <person name="Chen C."/>
            <person name="Bauer D."/>
            <person name="Andreopoulos W."/>
            <person name="Pangilinan J."/>
            <person name="LaButti K."/>
            <person name="Riley R."/>
            <person name="Lipzen A."/>
            <person name="Clum A."/>
            <person name="Drula E."/>
            <person name="Henrissat B."/>
            <person name="Kohler A."/>
            <person name="Grigoriev I.V."/>
            <person name="Martin F.M."/>
            <person name="Hacquard S."/>
        </authorList>
    </citation>
    <scope>NUCLEOTIDE SEQUENCE</scope>
    <source>
        <strain evidence="13">MPI-CAGE-CH-0235</strain>
    </source>
</reference>
<dbReference type="GO" id="GO:0046373">
    <property type="term" value="P:L-arabinose metabolic process"/>
    <property type="evidence" value="ECO:0007669"/>
    <property type="project" value="UniProtKB-UniRule"/>
</dbReference>
<dbReference type="AlphaFoldDB" id="A0A8K0WT17"/>
<comment type="similarity">
    <text evidence="3 11">Belongs to the glycosyl hydrolase 62 family.</text>
</comment>
<evidence type="ECO:0000256" key="2">
    <source>
        <dbReference type="ARBA" id="ARBA00004613"/>
    </source>
</evidence>
<comment type="catalytic activity">
    <reaction evidence="1 11">
        <text>Hydrolysis of terminal non-reducing alpha-L-arabinofuranoside residues in alpha-L-arabinosides.</text>
        <dbReference type="EC" id="3.2.1.55"/>
    </reaction>
</comment>
<comment type="subcellular location">
    <subcellularLocation>
        <location evidence="2 11">Secreted</location>
    </subcellularLocation>
</comment>